<dbReference type="STRING" id="41688.A0A2N3N487"/>
<dbReference type="EMBL" id="NLAX01000701">
    <property type="protein sequence ID" value="PKS07243.1"/>
    <property type="molecule type" value="Genomic_DNA"/>
</dbReference>
<protein>
    <recommendedName>
        <fullName evidence="7">Oxidase ustYa</fullName>
    </recommendedName>
</protein>
<dbReference type="Pfam" id="PF11807">
    <property type="entry name" value="UstYa"/>
    <property type="match status" value="1"/>
</dbReference>
<comment type="similarity">
    <text evidence="3">Belongs to the ustYa family.</text>
</comment>
<dbReference type="GO" id="GO:0043386">
    <property type="term" value="P:mycotoxin biosynthetic process"/>
    <property type="evidence" value="ECO:0007669"/>
    <property type="project" value="InterPro"/>
</dbReference>
<evidence type="ECO:0000256" key="2">
    <source>
        <dbReference type="ARBA" id="ARBA00023002"/>
    </source>
</evidence>
<dbReference type="VEuPathDB" id="FungiDB:jhhlp_005845"/>
<keyword evidence="2" id="KW-0560">Oxidoreductase</keyword>
<keyword evidence="6" id="KW-1185">Reference proteome</keyword>
<reference evidence="5 6" key="1">
    <citation type="journal article" date="2017" name="G3 (Bethesda)">
        <title>First Draft Genome Sequence of the Pathogenic Fungus Lomentospora prolificans (Formerly Scedosporium prolificans).</title>
        <authorList>
            <person name="Luo R."/>
            <person name="Zimin A."/>
            <person name="Workman R."/>
            <person name="Fan Y."/>
            <person name="Pertea G."/>
            <person name="Grossman N."/>
            <person name="Wear M.P."/>
            <person name="Jia B."/>
            <person name="Miller H."/>
            <person name="Casadevall A."/>
            <person name="Timp W."/>
            <person name="Zhang S.X."/>
            <person name="Salzberg S.L."/>
        </authorList>
    </citation>
    <scope>NUCLEOTIDE SEQUENCE [LARGE SCALE GENOMIC DNA]</scope>
    <source>
        <strain evidence="5 6">JHH-5317</strain>
    </source>
</reference>
<dbReference type="PANTHER" id="PTHR33365:SF11">
    <property type="entry name" value="TAT PATHWAY SIGNAL SEQUENCE"/>
    <property type="match status" value="1"/>
</dbReference>
<comment type="pathway">
    <text evidence="1">Mycotoxin biosynthesis.</text>
</comment>
<dbReference type="GO" id="GO:0016491">
    <property type="term" value="F:oxidoreductase activity"/>
    <property type="evidence" value="ECO:0007669"/>
    <property type="project" value="UniProtKB-KW"/>
</dbReference>
<evidence type="ECO:0000256" key="1">
    <source>
        <dbReference type="ARBA" id="ARBA00004685"/>
    </source>
</evidence>
<dbReference type="InParanoid" id="A0A2N3N487"/>
<accession>A0A2N3N487</accession>
<name>A0A2N3N487_9PEZI</name>
<organism evidence="5 6">
    <name type="scientific">Lomentospora prolificans</name>
    <dbReference type="NCBI Taxonomy" id="41688"/>
    <lineage>
        <taxon>Eukaryota</taxon>
        <taxon>Fungi</taxon>
        <taxon>Dikarya</taxon>
        <taxon>Ascomycota</taxon>
        <taxon>Pezizomycotina</taxon>
        <taxon>Sordariomycetes</taxon>
        <taxon>Hypocreomycetidae</taxon>
        <taxon>Microascales</taxon>
        <taxon>Microascaceae</taxon>
        <taxon>Lomentospora</taxon>
    </lineage>
</organism>
<evidence type="ECO:0000313" key="5">
    <source>
        <dbReference type="EMBL" id="PKS07243.1"/>
    </source>
</evidence>
<dbReference type="PANTHER" id="PTHR33365">
    <property type="entry name" value="YALI0B05434P"/>
    <property type="match status" value="1"/>
</dbReference>
<evidence type="ECO:0000256" key="4">
    <source>
        <dbReference type="SAM" id="MobiDB-lite"/>
    </source>
</evidence>
<proteinExistence type="inferred from homology"/>
<evidence type="ECO:0000313" key="6">
    <source>
        <dbReference type="Proteomes" id="UP000233524"/>
    </source>
</evidence>
<comment type="caution">
    <text evidence="5">The sequence shown here is derived from an EMBL/GenBank/DDBJ whole genome shotgun (WGS) entry which is preliminary data.</text>
</comment>
<sequence length="266" mass="30617">MVNGPYEQLQGAEADHDDSSSDVTIPFLDSEDPMHWKEGYEQSPRSKKAKILSVVEKLKPIRWLVEAGLVVAVIVLLVQRQQYHSSAEAHELGGDITGFAPRFSQKVVTFQYNEDYIPTKTHKFFRAKTHRKWLDLVPKGLGFLEMQNPEEFDNLPVPLDDFGNKTVFTTSMTHQLHCLHSIVDSYTRLVLNWRVKHNEWHVQHCFEYLRQSIMCCGDVALEGAETTFPEGERGGSDGWNAQHVCKNYDEIYKYLESARATDDNWI</sequence>
<evidence type="ECO:0000256" key="3">
    <source>
        <dbReference type="ARBA" id="ARBA00035112"/>
    </source>
</evidence>
<feature type="region of interest" description="Disordered" evidence="4">
    <location>
        <begin position="1"/>
        <end position="30"/>
    </location>
</feature>
<evidence type="ECO:0008006" key="7">
    <source>
        <dbReference type="Google" id="ProtNLM"/>
    </source>
</evidence>
<dbReference type="OrthoDB" id="3687641at2759"/>
<dbReference type="InterPro" id="IPR021765">
    <property type="entry name" value="UstYa-like"/>
</dbReference>
<dbReference type="AlphaFoldDB" id="A0A2N3N487"/>
<dbReference type="Proteomes" id="UP000233524">
    <property type="component" value="Unassembled WGS sequence"/>
</dbReference>
<gene>
    <name evidence="5" type="ORF">jhhlp_005845</name>
</gene>